<evidence type="ECO:0000313" key="2">
    <source>
        <dbReference type="EMBL" id="KZP19178.1"/>
    </source>
</evidence>
<proteinExistence type="predicted"/>
<evidence type="ECO:0000313" key="3">
    <source>
        <dbReference type="Proteomes" id="UP000076532"/>
    </source>
</evidence>
<dbReference type="AlphaFoldDB" id="A0A166HSB8"/>
<accession>A0A166HSB8</accession>
<evidence type="ECO:0000256" key="1">
    <source>
        <dbReference type="SAM" id="MobiDB-lite"/>
    </source>
</evidence>
<name>A0A166HSB8_9AGAM</name>
<sequence>MPRAPHIHAQARESEMADIFALWQNVLNAQQTLVRPLAMPFGDLTAFAMPCSDIHCGACVHKPCIPQHLVHDCRSSFSPCMGLKRLPHSCFPFRYRVLSQAKLSIVPFTPNLGNQECFLLTRALFELIPSVCPSTWLSTSGTSVNPNQRFNASSTPARPLLRLLNPTGRVADIGKSASERRSATMALLPTATELNFVTQTQGGVRDKNCGGNYPSVVPPPSARGPLGDQMMRRSSTGGIPEDTLGAREKGCG</sequence>
<protein>
    <submittedName>
        <fullName evidence="2">Uncharacterized protein</fullName>
    </submittedName>
</protein>
<feature type="region of interest" description="Disordered" evidence="1">
    <location>
        <begin position="209"/>
        <end position="252"/>
    </location>
</feature>
<organism evidence="2 3">
    <name type="scientific">Athelia psychrophila</name>
    <dbReference type="NCBI Taxonomy" id="1759441"/>
    <lineage>
        <taxon>Eukaryota</taxon>
        <taxon>Fungi</taxon>
        <taxon>Dikarya</taxon>
        <taxon>Basidiomycota</taxon>
        <taxon>Agaricomycotina</taxon>
        <taxon>Agaricomycetes</taxon>
        <taxon>Agaricomycetidae</taxon>
        <taxon>Atheliales</taxon>
        <taxon>Atheliaceae</taxon>
        <taxon>Athelia</taxon>
    </lineage>
</organism>
<dbReference type="Proteomes" id="UP000076532">
    <property type="component" value="Unassembled WGS sequence"/>
</dbReference>
<dbReference type="EMBL" id="KV417566">
    <property type="protein sequence ID" value="KZP19178.1"/>
    <property type="molecule type" value="Genomic_DNA"/>
</dbReference>
<keyword evidence="3" id="KW-1185">Reference proteome</keyword>
<gene>
    <name evidence="2" type="ORF">FIBSPDRAFT_892969</name>
</gene>
<reference evidence="2 3" key="1">
    <citation type="journal article" date="2016" name="Mol. Biol. Evol.">
        <title>Comparative Genomics of Early-Diverging Mushroom-Forming Fungi Provides Insights into the Origins of Lignocellulose Decay Capabilities.</title>
        <authorList>
            <person name="Nagy L.G."/>
            <person name="Riley R."/>
            <person name="Tritt A."/>
            <person name="Adam C."/>
            <person name="Daum C."/>
            <person name="Floudas D."/>
            <person name="Sun H."/>
            <person name="Yadav J.S."/>
            <person name="Pangilinan J."/>
            <person name="Larsson K.H."/>
            <person name="Matsuura K."/>
            <person name="Barry K."/>
            <person name="Labutti K."/>
            <person name="Kuo R."/>
            <person name="Ohm R.A."/>
            <person name="Bhattacharya S.S."/>
            <person name="Shirouzu T."/>
            <person name="Yoshinaga Y."/>
            <person name="Martin F.M."/>
            <person name="Grigoriev I.V."/>
            <person name="Hibbett D.S."/>
        </authorList>
    </citation>
    <scope>NUCLEOTIDE SEQUENCE [LARGE SCALE GENOMIC DNA]</scope>
    <source>
        <strain evidence="2 3">CBS 109695</strain>
    </source>
</reference>